<sequence>MLMHLNQKLEVSELLSKKDNSYLKKNKVIRRSRHHLRFKRLPGSPGMLRVDKFEIRGLRWLKRFEWNRLYRVLATCCTVGIERSLWIKKIKNQKSLVVIFFYKRFMFKFLRNMSKSQEFAIFVATVKKLNTNYRENSSVIIGKKVMSLFFINIDNMFLAKSNIWKFDTNSNIDKNLLKS</sequence>
<dbReference type="EMBL" id="VYZN01000013">
    <property type="protein sequence ID" value="KAE9541106.1"/>
    <property type="molecule type" value="Genomic_DNA"/>
</dbReference>
<evidence type="ECO:0000313" key="2">
    <source>
        <dbReference type="Proteomes" id="UP000475862"/>
    </source>
</evidence>
<name>A0A6G0TXX0_APHGL</name>
<keyword evidence="2" id="KW-1185">Reference proteome</keyword>
<reference evidence="1 2" key="1">
    <citation type="submission" date="2019-08" db="EMBL/GenBank/DDBJ databases">
        <title>The genome of the soybean aphid Biotype 1, its phylome, world population structure and adaptation to the North American continent.</title>
        <authorList>
            <person name="Giordano R."/>
            <person name="Donthu R.K."/>
            <person name="Hernandez A.G."/>
            <person name="Wright C.L."/>
            <person name="Zimin A.V."/>
        </authorList>
    </citation>
    <scope>NUCLEOTIDE SEQUENCE [LARGE SCALE GENOMIC DNA]</scope>
    <source>
        <tissue evidence="1">Whole aphids</tissue>
    </source>
</reference>
<proteinExistence type="predicted"/>
<evidence type="ECO:0000313" key="1">
    <source>
        <dbReference type="EMBL" id="KAE9541106.1"/>
    </source>
</evidence>
<organism evidence="1 2">
    <name type="scientific">Aphis glycines</name>
    <name type="common">Soybean aphid</name>
    <dbReference type="NCBI Taxonomy" id="307491"/>
    <lineage>
        <taxon>Eukaryota</taxon>
        <taxon>Metazoa</taxon>
        <taxon>Ecdysozoa</taxon>
        <taxon>Arthropoda</taxon>
        <taxon>Hexapoda</taxon>
        <taxon>Insecta</taxon>
        <taxon>Pterygota</taxon>
        <taxon>Neoptera</taxon>
        <taxon>Paraneoptera</taxon>
        <taxon>Hemiptera</taxon>
        <taxon>Sternorrhyncha</taxon>
        <taxon>Aphidomorpha</taxon>
        <taxon>Aphidoidea</taxon>
        <taxon>Aphididae</taxon>
        <taxon>Aphidini</taxon>
        <taxon>Aphis</taxon>
        <taxon>Aphis</taxon>
    </lineage>
</organism>
<gene>
    <name evidence="1" type="ORF">AGLY_004351</name>
</gene>
<dbReference type="AlphaFoldDB" id="A0A6G0TXX0"/>
<accession>A0A6G0TXX0</accession>
<protein>
    <submittedName>
        <fullName evidence="1">Uncharacterized protein</fullName>
    </submittedName>
</protein>
<comment type="caution">
    <text evidence="1">The sequence shown here is derived from an EMBL/GenBank/DDBJ whole genome shotgun (WGS) entry which is preliminary data.</text>
</comment>
<dbReference type="Proteomes" id="UP000475862">
    <property type="component" value="Unassembled WGS sequence"/>
</dbReference>